<dbReference type="PANTHER" id="PTHR38344">
    <property type="entry name" value="UPF0753 PROTEIN AQ_863"/>
    <property type="match status" value="1"/>
</dbReference>
<proteinExistence type="inferred from homology"/>
<dbReference type="Pfam" id="PF10070">
    <property type="entry name" value="DabA"/>
    <property type="match status" value="1"/>
</dbReference>
<feature type="binding site" evidence="6">
    <location>
        <position position="497"/>
    </location>
    <ligand>
        <name>Zn(2+)</name>
        <dbReference type="ChEBI" id="CHEBI:29105"/>
    </ligand>
</feature>
<dbReference type="InterPro" id="IPR018752">
    <property type="entry name" value="DabA"/>
</dbReference>
<protein>
    <recommendedName>
        <fullName evidence="6">Probable inorganic carbon transporter subunit DabA</fullName>
    </recommendedName>
</protein>
<dbReference type="GeneID" id="79270902"/>
<sequence length="805" mass="86154">MSTEHSIQDSIDKASTTVGSVWPIHSFVTANPLSGFEDVPFGQAVTQAADLLGGRGYPTPETFRAALDDGQIDPEILADELAARGYEADDPDALLEQMDTDVESESAASDVEQVDAVLTKWLSAFLDEGQATWSMPNREAGFYAAVRSVAAYDDRIPDDGIAADLPASPTAAIEAVLEPFPKSQWVPIFETQFAALPGWVGLIKQRVADAGEWQSAYPITLEGYLAIRLALLDGFGVDIEPATGPDSADAEVSDDLAEAFLSAWEATYRNEVVEHVATESEALADAESTSRPDAQLVFCIDTRSEVIRRHIEATGDYETHGYAGFFGVPMEYRGYASEVSVDACPPIVEPQHHVCELPTDRETQASHDRRSGLLAAASDLVETLKSNPGAAFGFVETAGSGYGLALAARTLLPGRVFDLLDTADDAVADSHEFCEQIVDHQHSYVGDLPVGLTHEERVEYAATAFELMGWEEFGRLVVFTGHASETTNNPYDASLDCGACAGNPGGPNARVLATICNDDAVKATLRDRGVDIPEDTVFVAGEHNTTTDEVDLYAADVPESHAADIEELRADLATAREGAAGERAAAMGADGAAGVRETERRAADWAETRPEWGLAGNAGFVIGPRELTRDADLDGRAFLHSYDWSTDPDGDALESILAGPMVVTQWINSQYYFSTVDNAVYGSGSKVTHNPVGNVGVYQGNGGDLMTGLPLQSLMAADDVPYHQPLRLSVVVHAPVERVAGVLATHDELTQLLDNDWLSLTVVDPTQEHRAFTYEAGMEWSPVAEQVDTRPAAASAPDATAVADD</sequence>
<evidence type="ECO:0000256" key="3">
    <source>
        <dbReference type="ARBA" id="ARBA00022723"/>
    </source>
</evidence>
<feature type="binding site" evidence="6">
    <location>
        <position position="299"/>
    </location>
    <ligand>
        <name>Zn(2+)</name>
        <dbReference type="ChEBI" id="CHEBI:29105"/>
    </ligand>
</feature>
<keyword evidence="8" id="KW-1185">Reference proteome</keyword>
<evidence type="ECO:0000256" key="5">
    <source>
        <dbReference type="ARBA" id="ARBA00023136"/>
    </source>
</evidence>
<dbReference type="HAMAP" id="MF_01871">
    <property type="entry name" value="DabA"/>
    <property type="match status" value="1"/>
</dbReference>
<comment type="similarity">
    <text evidence="6">Belongs to the inorganic carbon transporter (TC 9.A.2) DabA family.</text>
</comment>
<keyword evidence="1 6" id="KW-0813">Transport</keyword>
<dbReference type="Proteomes" id="UP001596388">
    <property type="component" value="Unassembled WGS sequence"/>
</dbReference>
<feature type="binding site" evidence="6">
    <location>
        <position position="301"/>
    </location>
    <ligand>
        <name>Zn(2+)</name>
        <dbReference type="ChEBI" id="CHEBI:29105"/>
    </ligand>
</feature>
<feature type="binding site" evidence="6">
    <location>
        <position position="482"/>
    </location>
    <ligand>
        <name>Zn(2+)</name>
        <dbReference type="ChEBI" id="CHEBI:29105"/>
    </ligand>
</feature>
<dbReference type="GO" id="GO:0005886">
    <property type="term" value="C:plasma membrane"/>
    <property type="evidence" value="ECO:0007669"/>
    <property type="project" value="UniProtKB-SubCell"/>
</dbReference>
<dbReference type="RefSeq" id="WP_276237323.1">
    <property type="nucleotide sequence ID" value="NZ_CP119989.1"/>
</dbReference>
<accession>A0ABD5X115</accession>
<keyword evidence="4 6" id="KW-0862">Zinc</keyword>
<comment type="cofactor">
    <cofactor evidence="6">
        <name>Zn(2+)</name>
        <dbReference type="ChEBI" id="CHEBI:29105"/>
    </cofactor>
</comment>
<keyword evidence="3 6" id="KW-0479">Metal-binding</keyword>
<keyword evidence="5 6" id="KW-0472">Membrane</keyword>
<keyword evidence="2 6" id="KW-1003">Cell membrane</keyword>
<dbReference type="EMBL" id="JBHTAG010000003">
    <property type="protein sequence ID" value="MFC7098175.1"/>
    <property type="molecule type" value="Genomic_DNA"/>
</dbReference>
<evidence type="ECO:0000256" key="1">
    <source>
        <dbReference type="ARBA" id="ARBA00022448"/>
    </source>
</evidence>
<dbReference type="AlphaFoldDB" id="A0ABD5X115"/>
<comment type="caution">
    <text evidence="7">The sequence shown here is derived from an EMBL/GenBank/DDBJ whole genome shotgun (WGS) entry which is preliminary data.</text>
</comment>
<comment type="function">
    <text evidence="6">Part of an energy-coupled inorganic carbon pump.</text>
</comment>
<evidence type="ECO:0000313" key="7">
    <source>
        <dbReference type="EMBL" id="MFC7098175.1"/>
    </source>
</evidence>
<evidence type="ECO:0000256" key="2">
    <source>
        <dbReference type="ARBA" id="ARBA00022475"/>
    </source>
</evidence>
<organism evidence="7 8">
    <name type="scientific">Halobaculum marinum</name>
    <dbReference type="NCBI Taxonomy" id="3031996"/>
    <lineage>
        <taxon>Archaea</taxon>
        <taxon>Methanobacteriati</taxon>
        <taxon>Methanobacteriota</taxon>
        <taxon>Stenosarchaea group</taxon>
        <taxon>Halobacteria</taxon>
        <taxon>Halobacteriales</taxon>
        <taxon>Haloferacaceae</taxon>
        <taxon>Halobaculum</taxon>
    </lineage>
</organism>
<comment type="subcellular location">
    <subcellularLocation>
        <location evidence="6">Cell membrane</location>
        <topology evidence="6">Peripheral membrane protein</topology>
    </subcellularLocation>
</comment>
<evidence type="ECO:0000256" key="6">
    <source>
        <dbReference type="HAMAP-Rule" id="MF_01871"/>
    </source>
</evidence>
<gene>
    <name evidence="6" type="primary">dabA</name>
    <name evidence="7" type="ORF">ACFQKD_12765</name>
</gene>
<dbReference type="PANTHER" id="PTHR38344:SF1">
    <property type="entry name" value="INORGANIC CARBON TRANSPORTER SUBUNIT DABA-RELATED"/>
    <property type="match status" value="1"/>
</dbReference>
<reference evidence="7 8" key="1">
    <citation type="journal article" date="2019" name="Int. J. Syst. Evol. Microbiol.">
        <title>The Global Catalogue of Microorganisms (GCM) 10K type strain sequencing project: providing services to taxonomists for standard genome sequencing and annotation.</title>
        <authorList>
            <consortium name="The Broad Institute Genomics Platform"/>
            <consortium name="The Broad Institute Genome Sequencing Center for Infectious Disease"/>
            <person name="Wu L."/>
            <person name="Ma J."/>
        </authorList>
    </citation>
    <scope>NUCLEOTIDE SEQUENCE [LARGE SCALE GENOMIC DNA]</scope>
    <source>
        <strain evidence="7 8">DT55</strain>
    </source>
</reference>
<dbReference type="GO" id="GO:0008270">
    <property type="term" value="F:zinc ion binding"/>
    <property type="evidence" value="ECO:0007669"/>
    <property type="project" value="UniProtKB-UniRule"/>
</dbReference>
<evidence type="ECO:0000313" key="8">
    <source>
        <dbReference type="Proteomes" id="UP001596388"/>
    </source>
</evidence>
<name>A0ABD5X115_9EURY</name>
<evidence type="ECO:0000256" key="4">
    <source>
        <dbReference type="ARBA" id="ARBA00022833"/>
    </source>
</evidence>
<comment type="subunit">
    <text evidence="6">Forms a complex with DabB.</text>
</comment>